<gene>
    <name evidence="7" type="ORF">FU658_12990</name>
</gene>
<dbReference type="PANTHER" id="PTHR43725:SF53">
    <property type="entry name" value="UDP-ARABINOSE 4-EPIMERASE 1"/>
    <property type="match status" value="1"/>
</dbReference>
<dbReference type="Proteomes" id="UP000321248">
    <property type="component" value="Unassembled WGS sequence"/>
</dbReference>
<dbReference type="Gene3D" id="3.90.25.10">
    <property type="entry name" value="UDP-galactose 4-epimerase, domain 1"/>
    <property type="match status" value="1"/>
</dbReference>
<evidence type="ECO:0000259" key="6">
    <source>
        <dbReference type="Pfam" id="PF01370"/>
    </source>
</evidence>
<dbReference type="RefSeq" id="WP_147892480.1">
    <property type="nucleotide sequence ID" value="NZ_VRTS01000010.1"/>
</dbReference>
<dbReference type="GO" id="GO:0033499">
    <property type="term" value="P:galactose catabolic process via UDP-galactose, Leloir pathway"/>
    <property type="evidence" value="ECO:0007669"/>
    <property type="project" value="TreeGrafter"/>
</dbReference>
<evidence type="ECO:0000256" key="5">
    <source>
        <dbReference type="ARBA" id="ARBA00033067"/>
    </source>
</evidence>
<sequence>MRVLITGGGGFLGRAILGELLAAGIPVVVLDLPGRLEGLPDCGRTEFDFSASPLDLVRHARAGDRLLHLGCTSHPAASMADPAGDVAANVVSSIRLFQAAVQSGVERVVFASSGGTVYGRIDEIPVEESHSTQPLSAYGISKLSIEHYLDLFPTLQGISLRVANPYGRGQLIGTPVGAIAHFVQCSLRQVPVEIWGDGTVVRDYIAVEDVAAAFRLAVTRTDLAPGPYNIGTGRGTSLNEVVDLLSAITGRPLDVRHTQARNYDVPEIVLDSTRFSRATGWKPAVALEGGVRQLWEAALEEAG</sequence>
<evidence type="ECO:0000256" key="3">
    <source>
        <dbReference type="ARBA" id="ARBA00018569"/>
    </source>
</evidence>
<evidence type="ECO:0000256" key="1">
    <source>
        <dbReference type="ARBA" id="ARBA00004947"/>
    </source>
</evidence>
<accession>A0A5C8KJH2</accession>
<evidence type="ECO:0000256" key="2">
    <source>
        <dbReference type="ARBA" id="ARBA00007637"/>
    </source>
</evidence>
<comment type="caution">
    <text evidence="7">The sequence shown here is derived from an EMBL/GenBank/DDBJ whole genome shotgun (WGS) entry which is preliminary data.</text>
</comment>
<keyword evidence="8" id="KW-1185">Reference proteome</keyword>
<dbReference type="InterPro" id="IPR001509">
    <property type="entry name" value="Epimerase_deHydtase"/>
</dbReference>
<evidence type="ECO:0000313" key="7">
    <source>
        <dbReference type="EMBL" id="TXK59867.1"/>
    </source>
</evidence>
<organism evidence="7 8">
    <name type="scientific">Alkalisalibacterium limincola</name>
    <dbReference type="NCBI Taxonomy" id="2699169"/>
    <lineage>
        <taxon>Bacteria</taxon>
        <taxon>Pseudomonadati</taxon>
        <taxon>Pseudomonadota</taxon>
        <taxon>Gammaproteobacteria</taxon>
        <taxon>Lysobacterales</taxon>
        <taxon>Lysobacteraceae</taxon>
        <taxon>Alkalisalibacterium</taxon>
    </lineage>
</organism>
<dbReference type="Gene3D" id="3.40.50.720">
    <property type="entry name" value="NAD(P)-binding Rossmann-like Domain"/>
    <property type="match status" value="1"/>
</dbReference>
<feature type="domain" description="NAD-dependent epimerase/dehydratase" evidence="6">
    <location>
        <begin position="3"/>
        <end position="231"/>
    </location>
</feature>
<evidence type="ECO:0000313" key="8">
    <source>
        <dbReference type="Proteomes" id="UP000321248"/>
    </source>
</evidence>
<dbReference type="SUPFAM" id="SSF51735">
    <property type="entry name" value="NAD(P)-binding Rossmann-fold domains"/>
    <property type="match status" value="1"/>
</dbReference>
<comment type="pathway">
    <text evidence="1">Carbohydrate metabolism; galactose metabolism.</text>
</comment>
<dbReference type="PANTHER" id="PTHR43725">
    <property type="entry name" value="UDP-GLUCOSE 4-EPIMERASE"/>
    <property type="match status" value="1"/>
</dbReference>
<dbReference type="Pfam" id="PF01370">
    <property type="entry name" value="Epimerase"/>
    <property type="match status" value="1"/>
</dbReference>
<comment type="similarity">
    <text evidence="2">Belongs to the NAD(P)-dependent epimerase/dehydratase family.</text>
</comment>
<reference evidence="7 8" key="1">
    <citation type="submission" date="2019-08" db="EMBL/GenBank/DDBJ databases">
        <authorList>
            <person name="Karlyshev A.V."/>
        </authorList>
    </citation>
    <scope>NUCLEOTIDE SEQUENCE [LARGE SCALE GENOMIC DNA]</scope>
    <source>
        <strain evidence="7 8">Alg18-2.2</strain>
    </source>
</reference>
<dbReference type="EMBL" id="VRTS01000010">
    <property type="protein sequence ID" value="TXK59867.1"/>
    <property type="molecule type" value="Genomic_DNA"/>
</dbReference>
<name>A0A5C8KJH2_9GAMM</name>
<dbReference type="OrthoDB" id="5295702at2"/>
<evidence type="ECO:0000256" key="4">
    <source>
        <dbReference type="ARBA" id="ARBA00031367"/>
    </source>
</evidence>
<dbReference type="InterPro" id="IPR036291">
    <property type="entry name" value="NAD(P)-bd_dom_sf"/>
</dbReference>
<protein>
    <recommendedName>
        <fullName evidence="3">UDP-glucose 4-epimerase</fullName>
    </recommendedName>
    <alternativeName>
        <fullName evidence="5">Galactowaldenase</fullName>
    </alternativeName>
    <alternativeName>
        <fullName evidence="4">UDP-galactose 4-epimerase</fullName>
    </alternativeName>
</protein>
<dbReference type="AlphaFoldDB" id="A0A5C8KJH2"/>
<proteinExistence type="inferred from homology"/>